<keyword evidence="2" id="KW-1185">Reference proteome</keyword>
<accession>A0A557WY78</accession>
<sequence>MKAVPAEGVRATLTDDAIAGEGIVGPVEATTEAAGRTLLDIGSTGRRARIHVVAQDSSVAGGRQ</sequence>
<dbReference type="EMBL" id="VMQU01000179">
    <property type="protein sequence ID" value="TVS78226.1"/>
    <property type="molecule type" value="Genomic_DNA"/>
</dbReference>
<reference evidence="1 2" key="1">
    <citation type="submission" date="2019-07" db="EMBL/GenBank/DDBJ databases">
        <title>New Mycobacterium species.</title>
        <authorList>
            <person name="Tortoli E."/>
            <person name="Ghielmetti G."/>
            <person name="Friedel U."/>
            <person name="Trovato A."/>
        </authorList>
    </citation>
    <scope>NUCLEOTIDE SEQUENCE [LARGE SCALE GENOMIC DNA]</scope>
    <source>
        <strain evidence="1 2">16-83</strain>
    </source>
</reference>
<proteinExistence type="predicted"/>
<protein>
    <submittedName>
        <fullName evidence="1">Uncharacterized protein</fullName>
    </submittedName>
</protein>
<gene>
    <name evidence="1" type="ORF">FPZ47_25330</name>
</gene>
<evidence type="ECO:0000313" key="2">
    <source>
        <dbReference type="Proteomes" id="UP000320513"/>
    </source>
</evidence>
<dbReference type="RefSeq" id="WP_144956648.1">
    <property type="nucleotide sequence ID" value="NZ_VMQU01000179.1"/>
</dbReference>
<dbReference type="AlphaFoldDB" id="A0A557WY78"/>
<name>A0A557WY78_9MYCO</name>
<evidence type="ECO:0000313" key="1">
    <source>
        <dbReference type="EMBL" id="TVS78226.1"/>
    </source>
</evidence>
<comment type="caution">
    <text evidence="1">The sequence shown here is derived from an EMBL/GenBank/DDBJ whole genome shotgun (WGS) entry which is preliminary data.</text>
</comment>
<dbReference type="Proteomes" id="UP000320513">
    <property type="component" value="Unassembled WGS sequence"/>
</dbReference>
<organism evidence="1 2">
    <name type="scientific">Mycobacterium helveticum</name>
    <dbReference type="NCBI Taxonomy" id="2592811"/>
    <lineage>
        <taxon>Bacteria</taxon>
        <taxon>Bacillati</taxon>
        <taxon>Actinomycetota</taxon>
        <taxon>Actinomycetes</taxon>
        <taxon>Mycobacteriales</taxon>
        <taxon>Mycobacteriaceae</taxon>
        <taxon>Mycobacterium</taxon>
    </lineage>
</organism>